<dbReference type="InterPro" id="IPR012902">
    <property type="entry name" value="N_methyl_site"/>
</dbReference>
<dbReference type="Gene3D" id="3.30.700.10">
    <property type="entry name" value="Glycoprotein, Type 4 Pilin"/>
    <property type="match status" value="1"/>
</dbReference>
<dbReference type="PANTHER" id="PTHR30093">
    <property type="entry name" value="GENERAL SECRETION PATHWAY PROTEIN G"/>
    <property type="match status" value="1"/>
</dbReference>
<dbReference type="EMBL" id="CP022684">
    <property type="protein sequence ID" value="AUM11959.1"/>
    <property type="molecule type" value="Genomic_DNA"/>
</dbReference>
<dbReference type="PROSITE" id="PS00409">
    <property type="entry name" value="PROKAR_NTER_METHYL"/>
    <property type="match status" value="1"/>
</dbReference>
<dbReference type="InterPro" id="IPR045584">
    <property type="entry name" value="Pilin-like"/>
</dbReference>
<name>A0A2K9LHX6_9GAMM</name>
<dbReference type="Proteomes" id="UP000235116">
    <property type="component" value="Chromosome"/>
</dbReference>
<dbReference type="InterPro" id="IPR031982">
    <property type="entry name" value="PilE-like"/>
</dbReference>
<evidence type="ECO:0000313" key="3">
    <source>
        <dbReference type="Proteomes" id="UP000235116"/>
    </source>
</evidence>
<evidence type="ECO:0000313" key="2">
    <source>
        <dbReference type="EMBL" id="AUM11959.1"/>
    </source>
</evidence>
<dbReference type="KEGG" id="kak:Kalk_05770"/>
<keyword evidence="1" id="KW-0812">Transmembrane</keyword>
<organism evidence="2 3">
    <name type="scientific">Ketobacter alkanivorans</name>
    <dbReference type="NCBI Taxonomy" id="1917421"/>
    <lineage>
        <taxon>Bacteria</taxon>
        <taxon>Pseudomonadati</taxon>
        <taxon>Pseudomonadota</taxon>
        <taxon>Gammaproteobacteria</taxon>
        <taxon>Pseudomonadales</taxon>
        <taxon>Ketobacteraceae</taxon>
        <taxon>Ketobacter</taxon>
    </lineage>
</organism>
<sequence>MKSVKGFSLVELMIVIAIIGIIAAIAYPSYVDSVQKSRRADGRAALQEAAARQERFYTEANTYTGDLTRLVTNADGSSSPEGYYDISVALSCDRTVGGTTYYSCFALTATAQGLQSDDSECVTITLNHAGVKGSTPAGGVCW</sequence>
<gene>
    <name evidence="2" type="ORF">Kalk_05770</name>
</gene>
<keyword evidence="1" id="KW-0472">Membrane</keyword>
<dbReference type="GO" id="GO:0043683">
    <property type="term" value="P:type IV pilus assembly"/>
    <property type="evidence" value="ECO:0007669"/>
    <property type="project" value="InterPro"/>
</dbReference>
<dbReference type="NCBIfam" id="TIGR02532">
    <property type="entry name" value="IV_pilin_GFxxxE"/>
    <property type="match status" value="1"/>
</dbReference>
<dbReference type="Pfam" id="PF07963">
    <property type="entry name" value="N_methyl"/>
    <property type="match status" value="1"/>
</dbReference>
<dbReference type="PANTHER" id="PTHR30093:SF47">
    <property type="entry name" value="TYPE IV PILUS NON-CORE MINOR PILIN PILE"/>
    <property type="match status" value="1"/>
</dbReference>
<evidence type="ECO:0000256" key="1">
    <source>
        <dbReference type="SAM" id="Phobius"/>
    </source>
</evidence>
<protein>
    <recommendedName>
        <fullName evidence="4">Pilus assembly protein PilE</fullName>
    </recommendedName>
</protein>
<reference evidence="3" key="1">
    <citation type="submission" date="2017-08" db="EMBL/GenBank/DDBJ databases">
        <title>Direct submision.</title>
        <authorList>
            <person name="Kim S.-J."/>
            <person name="Rhee S.-K."/>
        </authorList>
    </citation>
    <scope>NUCLEOTIDE SEQUENCE [LARGE SCALE GENOMIC DNA]</scope>
    <source>
        <strain evidence="3">GI5</strain>
    </source>
</reference>
<dbReference type="Pfam" id="PF16732">
    <property type="entry name" value="ComP_DUS"/>
    <property type="match status" value="1"/>
</dbReference>
<proteinExistence type="predicted"/>
<keyword evidence="3" id="KW-1185">Reference proteome</keyword>
<dbReference type="SUPFAM" id="SSF54523">
    <property type="entry name" value="Pili subunits"/>
    <property type="match status" value="1"/>
</dbReference>
<dbReference type="OrthoDB" id="5296638at2"/>
<evidence type="ECO:0008006" key="4">
    <source>
        <dbReference type="Google" id="ProtNLM"/>
    </source>
</evidence>
<feature type="transmembrane region" description="Helical" evidence="1">
    <location>
        <begin position="12"/>
        <end position="30"/>
    </location>
</feature>
<keyword evidence="1" id="KW-1133">Transmembrane helix</keyword>
<dbReference type="AlphaFoldDB" id="A0A2K9LHX6"/>
<dbReference type="RefSeq" id="WP_101893296.1">
    <property type="nucleotide sequence ID" value="NZ_CP022684.1"/>
</dbReference>
<accession>A0A2K9LHX6</accession>